<dbReference type="PROSITE" id="PS50893">
    <property type="entry name" value="ABC_TRANSPORTER_2"/>
    <property type="match status" value="1"/>
</dbReference>
<dbReference type="InterPro" id="IPR003593">
    <property type="entry name" value="AAA+_ATPase"/>
</dbReference>
<dbReference type="Gene3D" id="3.40.50.300">
    <property type="entry name" value="P-loop containing nucleotide triphosphate hydrolases"/>
    <property type="match status" value="1"/>
</dbReference>
<dbReference type="InterPro" id="IPR017871">
    <property type="entry name" value="ABC_transporter-like_CS"/>
</dbReference>
<dbReference type="InterPro" id="IPR027417">
    <property type="entry name" value="P-loop_NTPase"/>
</dbReference>
<keyword evidence="6" id="KW-1185">Reference proteome</keyword>
<evidence type="ECO:0000256" key="2">
    <source>
        <dbReference type="ARBA" id="ARBA00022741"/>
    </source>
</evidence>
<dbReference type="GO" id="GO:0016887">
    <property type="term" value="F:ATP hydrolysis activity"/>
    <property type="evidence" value="ECO:0007669"/>
    <property type="project" value="InterPro"/>
</dbReference>
<comment type="caution">
    <text evidence="5">The sequence shown here is derived from an EMBL/GenBank/DDBJ whole genome shotgun (WGS) entry which is preliminary data.</text>
</comment>
<proteinExistence type="predicted"/>
<protein>
    <submittedName>
        <fullName evidence="5">ABC-type nitrate/sulfonate/bicarbonate transport system ATPase subunit</fullName>
    </submittedName>
</protein>
<dbReference type="OrthoDB" id="4533303at2"/>
<dbReference type="SUPFAM" id="SSF52540">
    <property type="entry name" value="P-loop containing nucleoside triphosphate hydrolases"/>
    <property type="match status" value="1"/>
</dbReference>
<keyword evidence="1" id="KW-0813">Transport</keyword>
<dbReference type="SMART" id="SM00382">
    <property type="entry name" value="AAA"/>
    <property type="match status" value="1"/>
</dbReference>
<dbReference type="InterPro" id="IPR050166">
    <property type="entry name" value="ABC_transporter_ATP-bind"/>
</dbReference>
<evidence type="ECO:0000313" key="5">
    <source>
        <dbReference type="EMBL" id="TQM85204.1"/>
    </source>
</evidence>
<organism evidence="5 6">
    <name type="scientific">Saccharothrix saharensis</name>
    <dbReference type="NCBI Taxonomy" id="571190"/>
    <lineage>
        <taxon>Bacteria</taxon>
        <taxon>Bacillati</taxon>
        <taxon>Actinomycetota</taxon>
        <taxon>Actinomycetes</taxon>
        <taxon>Pseudonocardiales</taxon>
        <taxon>Pseudonocardiaceae</taxon>
        <taxon>Saccharothrix</taxon>
    </lineage>
</organism>
<sequence>MGEVKLSVEDLHKSFRTDAGVLPVLDGVRFDIAPGEFVSVIGPSGCGKSTLFNVIAGLERPDAGRVVVDGRDTTGRSDPFAYMPQQDLLFPWRTVLDNTTLGLEVAGVPRRVARERARALFGPFGLAGFESAHPQELSGGMRQRAALLRTVVQDRAVLLLDEPFGALDSLTRADMQEWLEGVRTGFEWTVLLITHDIREAVLLSDRVLVLAPRPTRVHLEVEVDLPHPRRLDVITEPRFAQLEDVLLNALRGRHPEV</sequence>
<dbReference type="Proteomes" id="UP000316628">
    <property type="component" value="Unassembled WGS sequence"/>
</dbReference>
<accession>A0A543JR08</accession>
<dbReference type="InterPro" id="IPR003439">
    <property type="entry name" value="ABC_transporter-like_ATP-bd"/>
</dbReference>
<keyword evidence="2" id="KW-0547">Nucleotide-binding</keyword>
<dbReference type="EMBL" id="VFPP01000001">
    <property type="protein sequence ID" value="TQM85204.1"/>
    <property type="molecule type" value="Genomic_DNA"/>
</dbReference>
<evidence type="ECO:0000313" key="6">
    <source>
        <dbReference type="Proteomes" id="UP000316628"/>
    </source>
</evidence>
<dbReference type="PANTHER" id="PTHR42788:SF2">
    <property type="entry name" value="ABC TRANSPORTER ATP-BINDING PROTEIN"/>
    <property type="match status" value="1"/>
</dbReference>
<evidence type="ECO:0000256" key="1">
    <source>
        <dbReference type="ARBA" id="ARBA00022448"/>
    </source>
</evidence>
<feature type="domain" description="ABC transporter" evidence="4">
    <location>
        <begin position="6"/>
        <end position="237"/>
    </location>
</feature>
<reference evidence="5 6" key="1">
    <citation type="submission" date="2019-06" db="EMBL/GenBank/DDBJ databases">
        <title>Sequencing the genomes of 1000 actinobacteria strains.</title>
        <authorList>
            <person name="Klenk H.-P."/>
        </authorList>
    </citation>
    <scope>NUCLEOTIDE SEQUENCE [LARGE SCALE GENOMIC DNA]</scope>
    <source>
        <strain evidence="5 6">DSM 45456</strain>
    </source>
</reference>
<dbReference type="PANTHER" id="PTHR42788">
    <property type="entry name" value="TAURINE IMPORT ATP-BINDING PROTEIN-RELATED"/>
    <property type="match status" value="1"/>
</dbReference>
<gene>
    <name evidence="5" type="ORF">FHX81_7677</name>
</gene>
<dbReference type="Pfam" id="PF00005">
    <property type="entry name" value="ABC_tran"/>
    <property type="match status" value="1"/>
</dbReference>
<name>A0A543JR08_9PSEU</name>
<evidence type="ECO:0000256" key="3">
    <source>
        <dbReference type="ARBA" id="ARBA00022840"/>
    </source>
</evidence>
<dbReference type="GO" id="GO:0005524">
    <property type="term" value="F:ATP binding"/>
    <property type="evidence" value="ECO:0007669"/>
    <property type="project" value="UniProtKB-KW"/>
</dbReference>
<dbReference type="CDD" id="cd03293">
    <property type="entry name" value="ABC_NrtD_SsuB_transporters"/>
    <property type="match status" value="1"/>
</dbReference>
<keyword evidence="3" id="KW-0067">ATP-binding</keyword>
<dbReference type="AlphaFoldDB" id="A0A543JR08"/>
<evidence type="ECO:0000259" key="4">
    <source>
        <dbReference type="PROSITE" id="PS50893"/>
    </source>
</evidence>
<dbReference type="PROSITE" id="PS00211">
    <property type="entry name" value="ABC_TRANSPORTER_1"/>
    <property type="match status" value="1"/>
</dbReference>
<dbReference type="RefSeq" id="WP_141983274.1">
    <property type="nucleotide sequence ID" value="NZ_VFPP01000001.1"/>
</dbReference>